<dbReference type="Pfam" id="PF00293">
    <property type="entry name" value="NUDIX"/>
    <property type="match status" value="1"/>
</dbReference>
<protein>
    <submittedName>
        <fullName evidence="6">NUDIX hydrolase</fullName>
    </submittedName>
</protein>
<dbReference type="GO" id="GO:1901911">
    <property type="term" value="P:adenosine 5'-(hexahydrogen pentaphosphate) catabolic process"/>
    <property type="evidence" value="ECO:0007669"/>
    <property type="project" value="TreeGrafter"/>
</dbReference>
<evidence type="ECO:0000259" key="5">
    <source>
        <dbReference type="PROSITE" id="PS51462"/>
    </source>
</evidence>
<dbReference type="GO" id="GO:0071543">
    <property type="term" value="P:diphosphoinositol polyphosphate metabolic process"/>
    <property type="evidence" value="ECO:0007669"/>
    <property type="project" value="TreeGrafter"/>
</dbReference>
<dbReference type="GO" id="GO:0046872">
    <property type="term" value="F:metal ion binding"/>
    <property type="evidence" value="ECO:0007669"/>
    <property type="project" value="UniProtKB-KW"/>
</dbReference>
<evidence type="ECO:0000256" key="2">
    <source>
        <dbReference type="ARBA" id="ARBA00022723"/>
    </source>
</evidence>
<comment type="caution">
    <text evidence="6">The sequence shown here is derived from an EMBL/GenBank/DDBJ whole genome shotgun (WGS) entry which is preliminary data.</text>
</comment>
<sequence>MTRLRRGLARLLGARPPLLQVGAVCLDPATGRVLLITSRGTGRWIIPKGWPMPGRSLAEAALQEAWEEAGVRAKSGEEMGSYHYDKDQDRGFAVPVEVRVFLVAVEALADDFPERGERRRRWFAPSEAAGLVAEPELAALLRTLASPPSPAASPPALPPARA</sequence>
<dbReference type="SUPFAM" id="SSF55811">
    <property type="entry name" value="Nudix"/>
    <property type="match status" value="1"/>
</dbReference>
<comment type="cofactor">
    <cofactor evidence="1">
        <name>Mg(2+)</name>
        <dbReference type="ChEBI" id="CHEBI:18420"/>
    </cofactor>
</comment>
<proteinExistence type="predicted"/>
<organism evidence="6 7">
    <name type="scientific">Paracoccus salipaludis</name>
    <dbReference type="NCBI Taxonomy" id="2032623"/>
    <lineage>
        <taxon>Bacteria</taxon>
        <taxon>Pseudomonadati</taxon>
        <taxon>Pseudomonadota</taxon>
        <taxon>Alphaproteobacteria</taxon>
        <taxon>Rhodobacterales</taxon>
        <taxon>Paracoccaceae</taxon>
        <taxon>Paracoccus</taxon>
    </lineage>
</organism>
<dbReference type="InterPro" id="IPR000086">
    <property type="entry name" value="NUDIX_hydrolase_dom"/>
</dbReference>
<dbReference type="EMBL" id="NSJZ01000004">
    <property type="protein sequence ID" value="PAU97713.1"/>
    <property type="molecule type" value="Genomic_DNA"/>
</dbReference>
<dbReference type="GO" id="GO:0034431">
    <property type="term" value="F:bis(5'-adenosyl)-hexaphosphatase activity"/>
    <property type="evidence" value="ECO:0007669"/>
    <property type="project" value="TreeGrafter"/>
</dbReference>
<dbReference type="PANTHER" id="PTHR12629:SF0">
    <property type="entry name" value="DIPHOSPHOINOSITOL-POLYPHOSPHATE DIPHOSPHATASE"/>
    <property type="match status" value="1"/>
</dbReference>
<evidence type="ECO:0000313" key="7">
    <source>
        <dbReference type="Proteomes" id="UP000218023"/>
    </source>
</evidence>
<keyword evidence="7" id="KW-1185">Reference proteome</keyword>
<dbReference type="PANTHER" id="PTHR12629">
    <property type="entry name" value="DIPHOSPHOINOSITOL POLYPHOSPHATE PHOSPHOHYDROLASE"/>
    <property type="match status" value="1"/>
</dbReference>
<keyword evidence="3 6" id="KW-0378">Hydrolase</keyword>
<dbReference type="Gene3D" id="3.90.79.10">
    <property type="entry name" value="Nucleoside Triphosphate Pyrophosphohydrolase"/>
    <property type="match status" value="1"/>
</dbReference>
<dbReference type="GO" id="GO:0008486">
    <property type="term" value="F:diphosphoinositol-polyphosphate diphosphatase activity"/>
    <property type="evidence" value="ECO:0007669"/>
    <property type="project" value="TreeGrafter"/>
</dbReference>
<evidence type="ECO:0000256" key="4">
    <source>
        <dbReference type="ARBA" id="ARBA00022842"/>
    </source>
</evidence>
<dbReference type="GO" id="GO:1901907">
    <property type="term" value="P:diadenosine pentaphosphate catabolic process"/>
    <property type="evidence" value="ECO:0007669"/>
    <property type="project" value="TreeGrafter"/>
</dbReference>
<dbReference type="GO" id="GO:0000298">
    <property type="term" value="F:endopolyphosphatase activity"/>
    <property type="evidence" value="ECO:0007669"/>
    <property type="project" value="TreeGrafter"/>
</dbReference>
<dbReference type="GO" id="GO:0005737">
    <property type="term" value="C:cytoplasm"/>
    <property type="evidence" value="ECO:0007669"/>
    <property type="project" value="TreeGrafter"/>
</dbReference>
<dbReference type="InterPro" id="IPR047198">
    <property type="entry name" value="DDP-like_NUDIX"/>
</dbReference>
<dbReference type="GO" id="GO:0034432">
    <property type="term" value="F:bis(5'-adenosyl)-pentaphosphatase activity"/>
    <property type="evidence" value="ECO:0007669"/>
    <property type="project" value="TreeGrafter"/>
</dbReference>
<evidence type="ECO:0000256" key="3">
    <source>
        <dbReference type="ARBA" id="ARBA00022801"/>
    </source>
</evidence>
<keyword evidence="2" id="KW-0479">Metal-binding</keyword>
<name>A0A2A2GLC4_9RHOB</name>
<dbReference type="AlphaFoldDB" id="A0A2A2GLC4"/>
<dbReference type="OrthoDB" id="7066910at2"/>
<keyword evidence="4" id="KW-0460">Magnesium</keyword>
<evidence type="ECO:0000256" key="1">
    <source>
        <dbReference type="ARBA" id="ARBA00001946"/>
    </source>
</evidence>
<reference evidence="6 7" key="1">
    <citation type="submission" date="2017-09" db="EMBL/GenBank/DDBJ databases">
        <title>Paracoccus alkalisoli sp. nov., isolated from saline alkaline soil.</title>
        <authorList>
            <person name="Dong X."/>
            <person name="Zhang G."/>
        </authorList>
    </citation>
    <scope>NUCLEOTIDE SEQUENCE [LARGE SCALE GENOMIC DNA]</scope>
    <source>
        <strain evidence="6 7">WN007</strain>
    </source>
</reference>
<dbReference type="GO" id="GO:1901909">
    <property type="term" value="P:diadenosine hexaphosphate catabolic process"/>
    <property type="evidence" value="ECO:0007669"/>
    <property type="project" value="TreeGrafter"/>
</dbReference>
<dbReference type="Proteomes" id="UP000218023">
    <property type="component" value="Unassembled WGS sequence"/>
</dbReference>
<dbReference type="InterPro" id="IPR015797">
    <property type="entry name" value="NUDIX_hydrolase-like_dom_sf"/>
</dbReference>
<accession>A0A2A2GLC4</accession>
<dbReference type="CDD" id="cd04666">
    <property type="entry name" value="NUDIX_DIPP2_like_Nudt4"/>
    <property type="match status" value="1"/>
</dbReference>
<dbReference type="RefSeq" id="WP_095639629.1">
    <property type="nucleotide sequence ID" value="NZ_NSJZ01000004.1"/>
</dbReference>
<feature type="domain" description="Nudix hydrolase" evidence="5">
    <location>
        <begin position="16"/>
        <end position="145"/>
    </location>
</feature>
<dbReference type="PROSITE" id="PS51462">
    <property type="entry name" value="NUDIX"/>
    <property type="match status" value="1"/>
</dbReference>
<evidence type="ECO:0000313" key="6">
    <source>
        <dbReference type="EMBL" id="PAU97713.1"/>
    </source>
</evidence>
<gene>
    <name evidence="6" type="ORF">CK240_07035</name>
</gene>